<dbReference type="Ensembl" id="ENSSRHT00000014145.1">
    <property type="protein sequence ID" value="ENSSRHP00000013663.1"/>
    <property type="gene ID" value="ENSSRHG00000007685.1"/>
</dbReference>
<dbReference type="Gene3D" id="3.30.710.10">
    <property type="entry name" value="Potassium Channel Kv1.1, Chain A"/>
    <property type="match status" value="1"/>
</dbReference>
<keyword evidence="4" id="KW-0833">Ubl conjugation pathway</keyword>
<dbReference type="Pfam" id="PF22486">
    <property type="entry name" value="MATH_2"/>
    <property type="match status" value="1"/>
</dbReference>
<proteinExistence type="inferred from homology"/>
<dbReference type="Pfam" id="PF00651">
    <property type="entry name" value="BTB"/>
    <property type="match status" value="1"/>
</dbReference>
<organism evidence="8 9">
    <name type="scientific">Sinocyclocheilus rhinocerous</name>
    <dbReference type="NCBI Taxonomy" id="307959"/>
    <lineage>
        <taxon>Eukaryota</taxon>
        <taxon>Metazoa</taxon>
        <taxon>Chordata</taxon>
        <taxon>Craniata</taxon>
        <taxon>Vertebrata</taxon>
        <taxon>Euteleostomi</taxon>
        <taxon>Actinopterygii</taxon>
        <taxon>Neopterygii</taxon>
        <taxon>Teleostei</taxon>
        <taxon>Ostariophysi</taxon>
        <taxon>Cypriniformes</taxon>
        <taxon>Cyprinidae</taxon>
        <taxon>Cyprininae</taxon>
        <taxon>Sinocyclocheilus</taxon>
    </lineage>
</organism>
<sequence>MSRVPTPPPPGEMTSGPVAESWCYTQVKVVKFSYMWTINNFSFCREEMGEVVRSSTFSSGPNDKMKWCLRVNPKGLDDESKDYLSLYLLLVSCPKSEVRAKFKFSLLNAKREETKAMESQRAYRFVQGKDWGFKKFIRRDFLLDEANGLLPDDKLTLFCEVSVVQDSVNISGQSNTNMLKVPECQLSDDLGNLWEGSRFTDCSLFVGGQEFKAHKSILAARSPVFNAMFEHKMEESKKVSDKIIVVVLIYYVMVCSNSVCKINNRHTYLFILHTIKVKSLIHYEEALCNSLSVENVADILILADLHSAEQLKAQAIDFINRCSVLRQLGCKDGKNWNSNNAADIMETAGWKAMIQSHPHLVAEAFRALASAQCTPFGLPRKRLKQS</sequence>
<evidence type="ECO:0000313" key="9">
    <source>
        <dbReference type="Proteomes" id="UP000472270"/>
    </source>
</evidence>
<dbReference type="InterPro" id="IPR002083">
    <property type="entry name" value="MATH/TRAF_dom"/>
</dbReference>
<dbReference type="InterPro" id="IPR000210">
    <property type="entry name" value="BTB/POZ_dom"/>
</dbReference>
<dbReference type="AlphaFoldDB" id="A0A673GL52"/>
<dbReference type="Proteomes" id="UP000472270">
    <property type="component" value="Unassembled WGS sequence"/>
</dbReference>
<reference evidence="8" key="1">
    <citation type="submission" date="2025-08" db="UniProtKB">
        <authorList>
            <consortium name="Ensembl"/>
        </authorList>
    </citation>
    <scope>IDENTIFICATION</scope>
</reference>
<dbReference type="PROSITE" id="PS50097">
    <property type="entry name" value="BTB"/>
    <property type="match status" value="1"/>
</dbReference>
<evidence type="ECO:0000313" key="8">
    <source>
        <dbReference type="Ensembl" id="ENSSRHP00000013663.1"/>
    </source>
</evidence>
<dbReference type="Gene3D" id="6.20.250.50">
    <property type="match status" value="1"/>
</dbReference>
<evidence type="ECO:0000256" key="3">
    <source>
        <dbReference type="ARBA" id="ARBA00010846"/>
    </source>
</evidence>
<dbReference type="SMART" id="SM00061">
    <property type="entry name" value="MATH"/>
    <property type="match status" value="1"/>
</dbReference>
<reference evidence="8" key="2">
    <citation type="submission" date="2025-09" db="UniProtKB">
        <authorList>
            <consortium name="Ensembl"/>
        </authorList>
    </citation>
    <scope>IDENTIFICATION</scope>
</reference>
<feature type="domain" description="BTB" evidence="6">
    <location>
        <begin position="200"/>
        <end position="245"/>
    </location>
</feature>
<evidence type="ECO:0000259" key="7">
    <source>
        <dbReference type="PROSITE" id="PS50144"/>
    </source>
</evidence>
<evidence type="ECO:0000256" key="2">
    <source>
        <dbReference type="ARBA" id="ARBA00004906"/>
    </source>
</evidence>
<evidence type="ECO:0000259" key="6">
    <source>
        <dbReference type="PROSITE" id="PS50097"/>
    </source>
</evidence>
<comment type="pathway">
    <text evidence="2">Protein modification; protein ubiquitination.</text>
</comment>
<gene>
    <name evidence="8" type="primary">LOC107715774</name>
</gene>
<dbReference type="Gene3D" id="2.60.210.10">
    <property type="entry name" value="Apoptosis, Tumor Necrosis Factor Receptor Associated Protein 2, Chain A"/>
    <property type="match status" value="1"/>
</dbReference>
<accession>A0A673GL52</accession>
<dbReference type="SUPFAM" id="SSF54695">
    <property type="entry name" value="POZ domain"/>
    <property type="match status" value="1"/>
</dbReference>
<name>A0A673GL52_9TELE</name>
<dbReference type="GO" id="GO:0005634">
    <property type="term" value="C:nucleus"/>
    <property type="evidence" value="ECO:0007669"/>
    <property type="project" value="UniProtKB-SubCell"/>
</dbReference>
<dbReference type="PANTHER" id="PTHR24413">
    <property type="entry name" value="SPECKLE-TYPE POZ PROTEIN"/>
    <property type="match status" value="1"/>
</dbReference>
<comment type="subcellular location">
    <subcellularLocation>
        <location evidence="1">Nucleus</location>
    </subcellularLocation>
</comment>
<keyword evidence="5" id="KW-0539">Nucleus</keyword>
<evidence type="ECO:0000256" key="5">
    <source>
        <dbReference type="ARBA" id="ARBA00023242"/>
    </source>
</evidence>
<protein>
    <submittedName>
        <fullName evidence="8">Speckle-type POZ protein-like B</fullName>
    </submittedName>
</protein>
<dbReference type="GO" id="GO:0030163">
    <property type="term" value="P:protein catabolic process"/>
    <property type="evidence" value="ECO:0007669"/>
    <property type="project" value="UniProtKB-ARBA"/>
</dbReference>
<feature type="domain" description="MATH" evidence="7">
    <location>
        <begin position="31"/>
        <end position="161"/>
    </location>
</feature>
<dbReference type="PROSITE" id="PS50144">
    <property type="entry name" value="MATH"/>
    <property type="match status" value="1"/>
</dbReference>
<evidence type="ECO:0000256" key="4">
    <source>
        <dbReference type="ARBA" id="ARBA00022786"/>
    </source>
</evidence>
<dbReference type="FunFam" id="2.60.210.10:FF:000028">
    <property type="entry name" value="Speckle-type POZ protein-like"/>
    <property type="match status" value="1"/>
</dbReference>
<comment type="similarity">
    <text evidence="3">Belongs to the Tdpoz family.</text>
</comment>
<dbReference type="InterPro" id="IPR011333">
    <property type="entry name" value="SKP1/BTB/POZ_sf"/>
</dbReference>
<keyword evidence="9" id="KW-1185">Reference proteome</keyword>
<evidence type="ECO:0000256" key="1">
    <source>
        <dbReference type="ARBA" id="ARBA00004123"/>
    </source>
</evidence>
<dbReference type="CDD" id="cd18519">
    <property type="entry name" value="BACK_SPOPL"/>
    <property type="match status" value="1"/>
</dbReference>
<dbReference type="SMART" id="SM00225">
    <property type="entry name" value="BTB"/>
    <property type="match status" value="1"/>
</dbReference>
<dbReference type="SUPFAM" id="SSF49599">
    <property type="entry name" value="TRAF domain-like"/>
    <property type="match status" value="1"/>
</dbReference>
<dbReference type="InterPro" id="IPR008974">
    <property type="entry name" value="TRAF-like"/>
</dbReference>